<keyword evidence="2" id="KW-0238">DNA-binding</keyword>
<dbReference type="InterPro" id="IPR036388">
    <property type="entry name" value="WH-like_DNA-bd_sf"/>
</dbReference>
<dbReference type="GO" id="GO:0003677">
    <property type="term" value="F:DNA binding"/>
    <property type="evidence" value="ECO:0007669"/>
    <property type="project" value="UniProtKB-KW"/>
</dbReference>
<organism evidence="2 3">
    <name type="scientific">Paractinoplanes brasiliensis</name>
    <dbReference type="NCBI Taxonomy" id="52695"/>
    <lineage>
        <taxon>Bacteria</taxon>
        <taxon>Bacillati</taxon>
        <taxon>Actinomycetota</taxon>
        <taxon>Actinomycetes</taxon>
        <taxon>Micromonosporales</taxon>
        <taxon>Micromonosporaceae</taxon>
        <taxon>Paractinoplanes</taxon>
    </lineage>
</organism>
<accession>A0A4R6JWG7</accession>
<dbReference type="InterPro" id="IPR000835">
    <property type="entry name" value="HTH_MarR-typ"/>
</dbReference>
<keyword evidence="3" id="KW-1185">Reference proteome</keyword>
<dbReference type="PANTHER" id="PTHR39515">
    <property type="entry name" value="CONSERVED PROTEIN"/>
    <property type="match status" value="1"/>
</dbReference>
<dbReference type="AlphaFoldDB" id="A0A4R6JWG7"/>
<dbReference type="Gene3D" id="1.10.10.10">
    <property type="entry name" value="Winged helix-like DNA-binding domain superfamily/Winged helix DNA-binding domain"/>
    <property type="match status" value="1"/>
</dbReference>
<dbReference type="Pfam" id="PF01047">
    <property type="entry name" value="MarR"/>
    <property type="match status" value="1"/>
</dbReference>
<evidence type="ECO:0000313" key="3">
    <source>
        <dbReference type="Proteomes" id="UP000294901"/>
    </source>
</evidence>
<dbReference type="PRINTS" id="PR00598">
    <property type="entry name" value="HTHMARR"/>
</dbReference>
<evidence type="ECO:0000313" key="2">
    <source>
        <dbReference type="EMBL" id="TDO39045.1"/>
    </source>
</evidence>
<dbReference type="SUPFAM" id="SSF46785">
    <property type="entry name" value="Winged helix' DNA-binding domain"/>
    <property type="match status" value="1"/>
</dbReference>
<dbReference type="InterPro" id="IPR052526">
    <property type="entry name" value="HTH-type_Bedaq_tolerance"/>
</dbReference>
<dbReference type="EMBL" id="SNWR01000001">
    <property type="protein sequence ID" value="TDO39045.1"/>
    <property type="molecule type" value="Genomic_DNA"/>
</dbReference>
<dbReference type="RefSeq" id="WP_133873427.1">
    <property type="nucleotide sequence ID" value="NZ_BOMD01000069.1"/>
</dbReference>
<feature type="domain" description="HTH marR-type" evidence="1">
    <location>
        <begin position="1"/>
        <end position="139"/>
    </location>
</feature>
<proteinExistence type="predicted"/>
<sequence>MQPAPTVPADDQAIATGFEHFYETLRRLTPRGPLSLTAASTLRRLERSGPHRLSELYAPEGISQPAMTQLVTRLEKEGLAQRTADPTDGRAVVVSITPAGRAAVAHRRAVRAAALSELLQGLTPEEHAAVVAALPALEKLSDLATTRAS</sequence>
<gene>
    <name evidence="2" type="ORF">C8E87_2720</name>
</gene>
<dbReference type="PROSITE" id="PS50995">
    <property type="entry name" value="HTH_MARR_2"/>
    <property type="match status" value="1"/>
</dbReference>
<comment type="caution">
    <text evidence="2">The sequence shown here is derived from an EMBL/GenBank/DDBJ whole genome shotgun (WGS) entry which is preliminary data.</text>
</comment>
<dbReference type="GO" id="GO:0003700">
    <property type="term" value="F:DNA-binding transcription factor activity"/>
    <property type="evidence" value="ECO:0007669"/>
    <property type="project" value="InterPro"/>
</dbReference>
<dbReference type="PANTHER" id="PTHR39515:SF2">
    <property type="entry name" value="HTH-TYPE TRANSCRIPTIONAL REGULATOR RV0880"/>
    <property type="match status" value="1"/>
</dbReference>
<name>A0A4R6JWG7_9ACTN</name>
<dbReference type="Proteomes" id="UP000294901">
    <property type="component" value="Unassembled WGS sequence"/>
</dbReference>
<evidence type="ECO:0000259" key="1">
    <source>
        <dbReference type="PROSITE" id="PS50995"/>
    </source>
</evidence>
<dbReference type="OrthoDB" id="8966183at2"/>
<reference evidence="2 3" key="1">
    <citation type="submission" date="2019-03" db="EMBL/GenBank/DDBJ databases">
        <title>Sequencing the genomes of 1000 actinobacteria strains.</title>
        <authorList>
            <person name="Klenk H.-P."/>
        </authorList>
    </citation>
    <scope>NUCLEOTIDE SEQUENCE [LARGE SCALE GENOMIC DNA]</scope>
    <source>
        <strain evidence="2 3">DSM 43805</strain>
    </source>
</reference>
<protein>
    <submittedName>
        <fullName evidence="2">DNA-binding MarR family transcriptional regulator</fullName>
    </submittedName>
</protein>
<dbReference type="InterPro" id="IPR036390">
    <property type="entry name" value="WH_DNA-bd_sf"/>
</dbReference>
<dbReference type="SMART" id="SM00347">
    <property type="entry name" value="HTH_MARR"/>
    <property type="match status" value="1"/>
</dbReference>